<evidence type="ECO:0000259" key="1">
    <source>
        <dbReference type="Pfam" id="PF03017"/>
    </source>
</evidence>
<dbReference type="InterPro" id="IPR004264">
    <property type="entry name" value="Transposase_23"/>
</dbReference>
<dbReference type="Proteomes" id="UP001327560">
    <property type="component" value="Chromosome 4"/>
</dbReference>
<feature type="domain" description="Transposase Tnp1/En/Spm-like" evidence="1">
    <location>
        <begin position="138"/>
        <end position="168"/>
    </location>
</feature>
<keyword evidence="3" id="KW-1185">Reference proteome</keyword>
<gene>
    <name evidence="2" type="ORF">Cni_G14061</name>
</gene>
<dbReference type="Pfam" id="PF03017">
    <property type="entry name" value="Transposase_23"/>
    <property type="match status" value="1"/>
</dbReference>
<accession>A0AAQ3KDT8</accession>
<sequence length="173" mass="19895">MERDLFSWRGELLPFPYSYFIEKLIWYRGCRAPHGIRRALYARILNAKMLLTLQWCGQETDDLLKELQAAVANKEIKAEHIWGIWWTSEVTIGDNALKFYAFVCLNIKGIGFVKKGGEVHAKDSSYLTHYYLTTKVLVLVAKGILKSTNQSTRVGGHELGDEWCEVHIEESID</sequence>
<evidence type="ECO:0000313" key="3">
    <source>
        <dbReference type="Proteomes" id="UP001327560"/>
    </source>
</evidence>
<reference evidence="2 3" key="1">
    <citation type="submission" date="2023-10" db="EMBL/GenBank/DDBJ databases">
        <title>Chromosome-scale genome assembly provides insights into flower coloration mechanisms of Canna indica.</title>
        <authorList>
            <person name="Li C."/>
        </authorList>
    </citation>
    <scope>NUCLEOTIDE SEQUENCE [LARGE SCALE GENOMIC DNA]</scope>
    <source>
        <tissue evidence="2">Flower</tissue>
    </source>
</reference>
<dbReference type="AlphaFoldDB" id="A0AAQ3KDT8"/>
<dbReference type="EMBL" id="CP136893">
    <property type="protein sequence ID" value="WOL05333.1"/>
    <property type="molecule type" value="Genomic_DNA"/>
</dbReference>
<evidence type="ECO:0000313" key="2">
    <source>
        <dbReference type="EMBL" id="WOL05333.1"/>
    </source>
</evidence>
<proteinExistence type="predicted"/>
<organism evidence="2 3">
    <name type="scientific">Canna indica</name>
    <name type="common">Indian-shot</name>
    <dbReference type="NCBI Taxonomy" id="4628"/>
    <lineage>
        <taxon>Eukaryota</taxon>
        <taxon>Viridiplantae</taxon>
        <taxon>Streptophyta</taxon>
        <taxon>Embryophyta</taxon>
        <taxon>Tracheophyta</taxon>
        <taxon>Spermatophyta</taxon>
        <taxon>Magnoliopsida</taxon>
        <taxon>Liliopsida</taxon>
        <taxon>Zingiberales</taxon>
        <taxon>Cannaceae</taxon>
        <taxon>Canna</taxon>
    </lineage>
</organism>
<protein>
    <submittedName>
        <fullName evidence="2">DNA repair protein recA-like 3, mitochondrial</fullName>
    </submittedName>
</protein>
<name>A0AAQ3KDT8_9LILI</name>